<protein>
    <recommendedName>
        <fullName evidence="3">Response regulatory domain-containing protein</fullName>
    </recommendedName>
</protein>
<sequence length="395" mass="43349">MIRTLIVDDEPLARRAIRAPLGSQPDFTVIGEAGHGAAAIAAIEALRPDLVFLDVQMPEMTGFDVIEAVGVDAMPLIVFVTAFDAYALRAFEEQALDYLLKPFDDLRFGMREILRQGRYARGIILLSLDLDRQDLDELQAEAGSTIQIWSLARLDELTSGDAILAERLELLALDTAMEWSPVSPLIQPQPTPRQDSFSPIRVPQQMPVTAAAIAPPLPPGAAIAARLRGTAPGHAGWQAYEAGCIDAVRFLFGKELHQPTRQKRSADGHHRKDLICRIRSEPSSFWSMIESDFSTRYVVFEAKNSAEAVGQNEVELTAKYLFAKGLRTVAILFARAGSSDSARIAAEQTLRDRGTLVLILSLTDLCGMLEGADAGDPPQNFMFEKVDEFLMSLGR</sequence>
<dbReference type="InterPro" id="IPR039420">
    <property type="entry name" value="WalR-like"/>
</dbReference>
<evidence type="ECO:0000259" key="3">
    <source>
        <dbReference type="PROSITE" id="PS50110"/>
    </source>
</evidence>
<evidence type="ECO:0000256" key="1">
    <source>
        <dbReference type="ARBA" id="ARBA00023125"/>
    </source>
</evidence>
<dbReference type="Proteomes" id="UP000245890">
    <property type="component" value="Unassembled WGS sequence"/>
</dbReference>
<dbReference type="SUPFAM" id="SSF52172">
    <property type="entry name" value="CheY-like"/>
    <property type="match status" value="1"/>
</dbReference>
<dbReference type="PANTHER" id="PTHR48111:SF3">
    <property type="entry name" value="TRANSCRIPTIONAL REGULATORY PROTEIN BTSR"/>
    <property type="match status" value="1"/>
</dbReference>
<name>A0A2U0SCR2_9SPHN</name>
<comment type="caution">
    <text evidence="4">The sequence shown here is derived from an EMBL/GenBank/DDBJ whole genome shotgun (WGS) entry which is preliminary data.</text>
</comment>
<dbReference type="GO" id="GO:0000976">
    <property type="term" value="F:transcription cis-regulatory region binding"/>
    <property type="evidence" value="ECO:0007669"/>
    <property type="project" value="TreeGrafter"/>
</dbReference>
<evidence type="ECO:0000256" key="2">
    <source>
        <dbReference type="PROSITE-ProRule" id="PRU00169"/>
    </source>
</evidence>
<dbReference type="SMART" id="SM00448">
    <property type="entry name" value="REC"/>
    <property type="match status" value="1"/>
</dbReference>
<feature type="modified residue" description="4-aspartylphosphate" evidence="2">
    <location>
        <position position="54"/>
    </location>
</feature>
<reference evidence="4 5" key="1">
    <citation type="submission" date="2018-05" db="EMBL/GenBank/DDBJ databases">
        <title>Description of Sphingomonas pokkalii sp nov, isolated from the rhizosphere of saline tolerant pokkali rice and its draft genome analysis.</title>
        <authorList>
            <person name="Menon R."/>
            <person name="Kumari S."/>
            <person name="Rameshkumar N."/>
        </authorList>
    </citation>
    <scope>NUCLEOTIDE SEQUENCE [LARGE SCALE GENOMIC DNA]</scope>
    <source>
        <strain evidence="4 5">L3B27</strain>
    </source>
</reference>
<dbReference type="InterPro" id="IPR011006">
    <property type="entry name" value="CheY-like_superfamily"/>
</dbReference>
<dbReference type="Gene3D" id="3.40.50.2300">
    <property type="match status" value="1"/>
</dbReference>
<dbReference type="PANTHER" id="PTHR48111">
    <property type="entry name" value="REGULATOR OF RPOS"/>
    <property type="match status" value="1"/>
</dbReference>
<keyword evidence="5" id="KW-1185">Reference proteome</keyword>
<dbReference type="InterPro" id="IPR001789">
    <property type="entry name" value="Sig_transdc_resp-reg_receiver"/>
</dbReference>
<proteinExistence type="predicted"/>
<dbReference type="PROSITE" id="PS50110">
    <property type="entry name" value="RESPONSE_REGULATORY"/>
    <property type="match status" value="1"/>
</dbReference>
<dbReference type="OrthoDB" id="6691177at2"/>
<organism evidence="4 5">
    <name type="scientific">Sphingomonas pokkalii</name>
    <dbReference type="NCBI Taxonomy" id="2175090"/>
    <lineage>
        <taxon>Bacteria</taxon>
        <taxon>Pseudomonadati</taxon>
        <taxon>Pseudomonadota</taxon>
        <taxon>Alphaproteobacteria</taxon>
        <taxon>Sphingomonadales</taxon>
        <taxon>Sphingomonadaceae</taxon>
        <taxon>Sphingomonas</taxon>
    </lineage>
</organism>
<accession>A0A2U0SCR2</accession>
<dbReference type="GO" id="GO:0005829">
    <property type="term" value="C:cytosol"/>
    <property type="evidence" value="ECO:0007669"/>
    <property type="project" value="TreeGrafter"/>
</dbReference>
<dbReference type="GO" id="GO:0006355">
    <property type="term" value="P:regulation of DNA-templated transcription"/>
    <property type="evidence" value="ECO:0007669"/>
    <property type="project" value="TreeGrafter"/>
</dbReference>
<dbReference type="Pfam" id="PF00072">
    <property type="entry name" value="Response_reg"/>
    <property type="match status" value="1"/>
</dbReference>
<gene>
    <name evidence="4" type="ORF">DD559_07335</name>
</gene>
<dbReference type="AlphaFoldDB" id="A0A2U0SCR2"/>
<feature type="domain" description="Response regulatory" evidence="3">
    <location>
        <begin position="3"/>
        <end position="116"/>
    </location>
</feature>
<dbReference type="EMBL" id="QENQ01000001">
    <property type="protein sequence ID" value="PVX29166.1"/>
    <property type="molecule type" value="Genomic_DNA"/>
</dbReference>
<dbReference type="GO" id="GO:0000156">
    <property type="term" value="F:phosphorelay response regulator activity"/>
    <property type="evidence" value="ECO:0007669"/>
    <property type="project" value="TreeGrafter"/>
</dbReference>
<evidence type="ECO:0000313" key="5">
    <source>
        <dbReference type="Proteomes" id="UP000245890"/>
    </source>
</evidence>
<keyword evidence="1" id="KW-0238">DNA-binding</keyword>
<dbReference type="GO" id="GO:0032993">
    <property type="term" value="C:protein-DNA complex"/>
    <property type="evidence" value="ECO:0007669"/>
    <property type="project" value="TreeGrafter"/>
</dbReference>
<dbReference type="RefSeq" id="WP_116468606.1">
    <property type="nucleotide sequence ID" value="NZ_QENQ01000001.1"/>
</dbReference>
<evidence type="ECO:0000313" key="4">
    <source>
        <dbReference type="EMBL" id="PVX29166.1"/>
    </source>
</evidence>
<keyword evidence="2" id="KW-0597">Phosphoprotein</keyword>